<accession>A0ABN8I4N7</accession>
<feature type="compositionally biased region" description="Polar residues" evidence="1">
    <location>
        <begin position="153"/>
        <end position="177"/>
    </location>
</feature>
<evidence type="ECO:0000313" key="4">
    <source>
        <dbReference type="Proteomes" id="UP000837857"/>
    </source>
</evidence>
<reference evidence="3" key="1">
    <citation type="submission" date="2022-03" db="EMBL/GenBank/DDBJ databases">
        <authorList>
            <person name="Martin H S."/>
        </authorList>
    </citation>
    <scope>NUCLEOTIDE SEQUENCE</scope>
</reference>
<evidence type="ECO:0000313" key="3">
    <source>
        <dbReference type="EMBL" id="CAH2048752.1"/>
    </source>
</evidence>
<proteinExistence type="predicted"/>
<gene>
    <name evidence="3" type="ORF">IPOD504_LOCUS6346</name>
</gene>
<feature type="signal peptide" evidence="2">
    <location>
        <begin position="1"/>
        <end position="21"/>
    </location>
</feature>
<feature type="non-terminal residue" evidence="3">
    <location>
        <position position="263"/>
    </location>
</feature>
<dbReference type="Proteomes" id="UP000837857">
    <property type="component" value="Chromosome 18"/>
</dbReference>
<dbReference type="EMBL" id="OW152830">
    <property type="protein sequence ID" value="CAH2048752.1"/>
    <property type="molecule type" value="Genomic_DNA"/>
</dbReference>
<protein>
    <submittedName>
        <fullName evidence="3">Uncharacterized protein</fullName>
    </submittedName>
</protein>
<keyword evidence="4" id="KW-1185">Reference proteome</keyword>
<evidence type="ECO:0000256" key="2">
    <source>
        <dbReference type="SAM" id="SignalP"/>
    </source>
</evidence>
<feature type="region of interest" description="Disordered" evidence="1">
    <location>
        <begin position="133"/>
        <end position="177"/>
    </location>
</feature>
<organism evidence="3 4">
    <name type="scientific">Iphiclides podalirius</name>
    <name type="common">scarce swallowtail</name>
    <dbReference type="NCBI Taxonomy" id="110791"/>
    <lineage>
        <taxon>Eukaryota</taxon>
        <taxon>Metazoa</taxon>
        <taxon>Ecdysozoa</taxon>
        <taxon>Arthropoda</taxon>
        <taxon>Hexapoda</taxon>
        <taxon>Insecta</taxon>
        <taxon>Pterygota</taxon>
        <taxon>Neoptera</taxon>
        <taxon>Endopterygota</taxon>
        <taxon>Lepidoptera</taxon>
        <taxon>Glossata</taxon>
        <taxon>Ditrysia</taxon>
        <taxon>Papilionoidea</taxon>
        <taxon>Papilionidae</taxon>
        <taxon>Papilioninae</taxon>
        <taxon>Iphiclides</taxon>
    </lineage>
</organism>
<keyword evidence="2" id="KW-0732">Signal</keyword>
<name>A0ABN8I4N7_9NEOP</name>
<evidence type="ECO:0000256" key="1">
    <source>
        <dbReference type="SAM" id="MobiDB-lite"/>
    </source>
</evidence>
<feature type="chain" id="PRO_5045903825" evidence="2">
    <location>
        <begin position="22"/>
        <end position="263"/>
    </location>
</feature>
<sequence length="263" mass="29806">MKTMIMIITVHAVSFIAQNLAVHHGGLFGYDQLRYHYRSDVDYYEWPKKPIRRLRPRRNRIYRIGEDIYGRDFYEDSGDSRGCECSCDNCVVPKRCCAEACAMCSPRDLVYVPYPVPLVVTVPADVTTADASTTTSTWAPVQTDHSKVPGHETQPTRSTVPLTGQGTFTKTQTETGSTAPPILSKLRYCPPRGICRDADGAHYHRNKYQGLLSDRPAPYAKEESEEFLEIERILRQTRPDRLPKYGIVSLPDNLAKMFGSEMH</sequence>